<organism evidence="1 2">
    <name type="scientific">Candidatus Adlerbacteria bacterium RIFCSPHIGHO2_02_FULL_52_17</name>
    <dbReference type="NCBI Taxonomy" id="1797240"/>
    <lineage>
        <taxon>Bacteria</taxon>
        <taxon>Candidatus Adleribacteriota</taxon>
    </lineage>
</organism>
<protein>
    <recommendedName>
        <fullName evidence="3">Dephospho-CoA kinase</fullName>
    </recommendedName>
</protein>
<accession>A0A1F4XPX1</accession>
<reference evidence="1 2" key="1">
    <citation type="journal article" date="2016" name="Nat. Commun.">
        <title>Thousands of microbial genomes shed light on interconnected biogeochemical processes in an aquifer system.</title>
        <authorList>
            <person name="Anantharaman K."/>
            <person name="Brown C.T."/>
            <person name="Hug L.A."/>
            <person name="Sharon I."/>
            <person name="Castelle C.J."/>
            <person name="Probst A.J."/>
            <person name="Thomas B.C."/>
            <person name="Singh A."/>
            <person name="Wilkins M.J."/>
            <person name="Karaoz U."/>
            <person name="Brodie E.L."/>
            <person name="Williams K.H."/>
            <person name="Hubbard S.S."/>
            <person name="Banfield J.F."/>
        </authorList>
    </citation>
    <scope>NUCLEOTIDE SEQUENCE [LARGE SCALE GENOMIC DNA]</scope>
</reference>
<proteinExistence type="predicted"/>
<dbReference type="EMBL" id="MEWU01000029">
    <property type="protein sequence ID" value="OGC83063.1"/>
    <property type="molecule type" value="Genomic_DNA"/>
</dbReference>
<dbReference type="Proteomes" id="UP000177564">
    <property type="component" value="Unassembled WGS sequence"/>
</dbReference>
<comment type="caution">
    <text evidence="1">The sequence shown here is derived from an EMBL/GenBank/DDBJ whole genome shotgun (WGS) entry which is preliminary data.</text>
</comment>
<dbReference type="STRING" id="1797240.A3D68_02270"/>
<dbReference type="Pfam" id="PF13238">
    <property type="entry name" value="AAA_18"/>
    <property type="match status" value="1"/>
</dbReference>
<evidence type="ECO:0008006" key="3">
    <source>
        <dbReference type="Google" id="ProtNLM"/>
    </source>
</evidence>
<name>A0A1F4XPX1_9BACT</name>
<dbReference type="AlphaFoldDB" id="A0A1F4XPX1"/>
<evidence type="ECO:0000313" key="2">
    <source>
        <dbReference type="Proteomes" id="UP000177564"/>
    </source>
</evidence>
<dbReference type="InterPro" id="IPR027417">
    <property type="entry name" value="P-loop_NTPase"/>
</dbReference>
<evidence type="ECO:0000313" key="1">
    <source>
        <dbReference type="EMBL" id="OGC83063.1"/>
    </source>
</evidence>
<gene>
    <name evidence="1" type="ORF">A3D68_02270</name>
</gene>
<sequence length="184" mass="20742">MIVGITGTLGAGKGTVAEYLTKKHSFIYLSVRNFIAGEILKRGLAVNRDTMTQVANDLRAIHGPNYLVEELLKQAKLHPKNNIVIESIRSVGEERYLKSQDTALWAVDADINTRYKRIVGRASETDAVSFEKFRADEEREMKSDDPNKQNLRAVIDMADVVFTNNGTREELFAEVEEALKKLEK</sequence>
<dbReference type="PANTHER" id="PTHR41930">
    <property type="entry name" value="UPF0200 PROTEIN MJ1399"/>
    <property type="match status" value="1"/>
</dbReference>
<dbReference type="SUPFAM" id="SSF52540">
    <property type="entry name" value="P-loop containing nucleoside triphosphate hydrolases"/>
    <property type="match status" value="1"/>
</dbReference>
<dbReference type="Gene3D" id="3.40.50.300">
    <property type="entry name" value="P-loop containing nucleotide triphosphate hydrolases"/>
    <property type="match status" value="1"/>
</dbReference>
<dbReference type="PANTHER" id="PTHR41930:SF1">
    <property type="entry name" value="DEPHOSPHO-COA KINASE"/>
    <property type="match status" value="1"/>
</dbReference>